<reference evidence="1 2" key="2">
    <citation type="journal article" date="2022" name="Mol. Ecol. Resour.">
        <title>The genomes of chicory, endive, great burdock and yacon provide insights into Asteraceae paleo-polyploidization history and plant inulin production.</title>
        <authorList>
            <person name="Fan W."/>
            <person name="Wang S."/>
            <person name="Wang H."/>
            <person name="Wang A."/>
            <person name="Jiang F."/>
            <person name="Liu H."/>
            <person name="Zhao H."/>
            <person name="Xu D."/>
            <person name="Zhang Y."/>
        </authorList>
    </citation>
    <scope>NUCLEOTIDE SEQUENCE [LARGE SCALE GENOMIC DNA]</scope>
    <source>
        <strain evidence="2">cv. Yunnan</strain>
        <tissue evidence="1">Leaves</tissue>
    </source>
</reference>
<dbReference type="EMBL" id="CM042044">
    <property type="protein sequence ID" value="KAI3687028.1"/>
    <property type="molecule type" value="Genomic_DNA"/>
</dbReference>
<comment type="caution">
    <text evidence="1">The sequence shown here is derived from an EMBL/GenBank/DDBJ whole genome shotgun (WGS) entry which is preliminary data.</text>
</comment>
<organism evidence="1 2">
    <name type="scientific">Smallanthus sonchifolius</name>
    <dbReference type="NCBI Taxonomy" id="185202"/>
    <lineage>
        <taxon>Eukaryota</taxon>
        <taxon>Viridiplantae</taxon>
        <taxon>Streptophyta</taxon>
        <taxon>Embryophyta</taxon>
        <taxon>Tracheophyta</taxon>
        <taxon>Spermatophyta</taxon>
        <taxon>Magnoliopsida</taxon>
        <taxon>eudicotyledons</taxon>
        <taxon>Gunneridae</taxon>
        <taxon>Pentapetalae</taxon>
        <taxon>asterids</taxon>
        <taxon>campanulids</taxon>
        <taxon>Asterales</taxon>
        <taxon>Asteraceae</taxon>
        <taxon>Asteroideae</taxon>
        <taxon>Heliantheae alliance</taxon>
        <taxon>Millerieae</taxon>
        <taxon>Smallanthus</taxon>
    </lineage>
</organism>
<dbReference type="Proteomes" id="UP001056120">
    <property type="component" value="Linkage Group LG27"/>
</dbReference>
<gene>
    <name evidence="1" type="ORF">L1987_80718</name>
</gene>
<sequence length="80" mass="8807">MATQGATGANGATTRLPPNPSSLRTAKFFQEQTTEAQSEEAPPEMYAIFFGSQRVLCWLLSCSFRLDYLMGSILLLVSEE</sequence>
<proteinExistence type="predicted"/>
<evidence type="ECO:0000313" key="1">
    <source>
        <dbReference type="EMBL" id="KAI3687028.1"/>
    </source>
</evidence>
<keyword evidence="2" id="KW-1185">Reference proteome</keyword>
<reference evidence="2" key="1">
    <citation type="journal article" date="2022" name="Mol. Ecol. Resour.">
        <title>The genomes of chicory, endive, great burdock and yacon provide insights into Asteraceae palaeo-polyploidization history and plant inulin production.</title>
        <authorList>
            <person name="Fan W."/>
            <person name="Wang S."/>
            <person name="Wang H."/>
            <person name="Wang A."/>
            <person name="Jiang F."/>
            <person name="Liu H."/>
            <person name="Zhao H."/>
            <person name="Xu D."/>
            <person name="Zhang Y."/>
        </authorList>
    </citation>
    <scope>NUCLEOTIDE SEQUENCE [LARGE SCALE GENOMIC DNA]</scope>
    <source>
        <strain evidence="2">cv. Yunnan</strain>
    </source>
</reference>
<name>A0ACB8YNM8_9ASTR</name>
<evidence type="ECO:0000313" key="2">
    <source>
        <dbReference type="Proteomes" id="UP001056120"/>
    </source>
</evidence>
<accession>A0ACB8YNM8</accession>
<protein>
    <submittedName>
        <fullName evidence="1">Uncharacterized protein</fullName>
    </submittedName>
</protein>